<name>A0A562VND1_9BACT</name>
<evidence type="ECO:0000313" key="1">
    <source>
        <dbReference type="EMBL" id="TWJ19410.1"/>
    </source>
</evidence>
<proteinExistence type="predicted"/>
<accession>A0A562VND1</accession>
<dbReference type="Proteomes" id="UP000319449">
    <property type="component" value="Unassembled WGS sequence"/>
</dbReference>
<sequence>MLIKRTTVCAVPLNEQVLFLLILMFLGLLLGSVEEYCGDAGSQSGDERQDESS</sequence>
<dbReference type="EMBL" id="VLLN01000009">
    <property type="protein sequence ID" value="TWJ19410.1"/>
    <property type="molecule type" value="Genomic_DNA"/>
</dbReference>
<keyword evidence="2" id="KW-1185">Reference proteome</keyword>
<dbReference type="AlphaFoldDB" id="A0A562VND1"/>
<gene>
    <name evidence="1" type="ORF">JN12_01826</name>
</gene>
<reference evidence="1 2" key="1">
    <citation type="submission" date="2019-07" db="EMBL/GenBank/DDBJ databases">
        <title>Genomic Encyclopedia of Archaeal and Bacterial Type Strains, Phase II (KMG-II): from individual species to whole genera.</title>
        <authorList>
            <person name="Goeker M."/>
        </authorList>
    </citation>
    <scope>NUCLEOTIDE SEQUENCE [LARGE SCALE GENOMIC DNA]</scope>
    <source>
        <strain evidence="1 2">ATCC BAA-1139</strain>
    </source>
</reference>
<evidence type="ECO:0000313" key="2">
    <source>
        <dbReference type="Proteomes" id="UP000319449"/>
    </source>
</evidence>
<organism evidence="1 2">
    <name type="scientific">Geobacter argillaceus</name>
    <dbReference type="NCBI Taxonomy" id="345631"/>
    <lineage>
        <taxon>Bacteria</taxon>
        <taxon>Pseudomonadati</taxon>
        <taxon>Thermodesulfobacteriota</taxon>
        <taxon>Desulfuromonadia</taxon>
        <taxon>Geobacterales</taxon>
        <taxon>Geobacteraceae</taxon>
        <taxon>Geobacter</taxon>
    </lineage>
</organism>
<comment type="caution">
    <text evidence="1">The sequence shown here is derived from an EMBL/GenBank/DDBJ whole genome shotgun (WGS) entry which is preliminary data.</text>
</comment>
<protein>
    <submittedName>
        <fullName evidence="1">Uncharacterized protein</fullName>
    </submittedName>
</protein>